<dbReference type="Gene3D" id="3.40.50.2300">
    <property type="match status" value="2"/>
</dbReference>
<dbReference type="SUPFAM" id="SSF53822">
    <property type="entry name" value="Periplasmic binding protein-like I"/>
    <property type="match status" value="1"/>
</dbReference>
<dbReference type="Proteomes" id="UP000644507">
    <property type="component" value="Unassembled WGS sequence"/>
</dbReference>
<dbReference type="GO" id="GO:0000976">
    <property type="term" value="F:transcription cis-regulatory region binding"/>
    <property type="evidence" value="ECO:0007669"/>
    <property type="project" value="TreeGrafter"/>
</dbReference>
<evidence type="ECO:0000313" key="6">
    <source>
        <dbReference type="Proteomes" id="UP000644507"/>
    </source>
</evidence>
<proteinExistence type="predicted"/>
<dbReference type="Gene3D" id="1.10.10.60">
    <property type="entry name" value="Homeodomain-like"/>
    <property type="match status" value="1"/>
</dbReference>
<keyword evidence="1" id="KW-0805">Transcription regulation</keyword>
<dbReference type="InterPro" id="IPR046335">
    <property type="entry name" value="LacI/GalR-like_sensor"/>
</dbReference>
<dbReference type="PROSITE" id="PS00041">
    <property type="entry name" value="HTH_ARAC_FAMILY_1"/>
    <property type="match status" value="1"/>
</dbReference>
<keyword evidence="3" id="KW-0804">Transcription</keyword>
<evidence type="ECO:0000259" key="4">
    <source>
        <dbReference type="PROSITE" id="PS01124"/>
    </source>
</evidence>
<dbReference type="PANTHER" id="PTHR30146">
    <property type="entry name" value="LACI-RELATED TRANSCRIPTIONAL REPRESSOR"/>
    <property type="match status" value="1"/>
</dbReference>
<dbReference type="AlphaFoldDB" id="A0A918TYQ4"/>
<dbReference type="RefSeq" id="WP_189574084.1">
    <property type="nucleotide sequence ID" value="NZ_BMXI01000022.1"/>
</dbReference>
<evidence type="ECO:0000256" key="1">
    <source>
        <dbReference type="ARBA" id="ARBA00023015"/>
    </source>
</evidence>
<evidence type="ECO:0000256" key="2">
    <source>
        <dbReference type="ARBA" id="ARBA00023125"/>
    </source>
</evidence>
<name>A0A918TYQ4_9BACT</name>
<dbReference type="GO" id="GO:0003700">
    <property type="term" value="F:DNA-binding transcription factor activity"/>
    <property type="evidence" value="ECO:0007669"/>
    <property type="project" value="InterPro"/>
</dbReference>
<dbReference type="Pfam" id="PF12833">
    <property type="entry name" value="HTH_18"/>
    <property type="match status" value="1"/>
</dbReference>
<organism evidence="5 6">
    <name type="scientific">Roseibacillus persicicus</name>
    <dbReference type="NCBI Taxonomy" id="454148"/>
    <lineage>
        <taxon>Bacteria</taxon>
        <taxon>Pseudomonadati</taxon>
        <taxon>Verrucomicrobiota</taxon>
        <taxon>Verrucomicrobiia</taxon>
        <taxon>Verrucomicrobiales</taxon>
        <taxon>Verrucomicrobiaceae</taxon>
        <taxon>Roseibacillus</taxon>
    </lineage>
</organism>
<comment type="caution">
    <text evidence="5">The sequence shown here is derived from an EMBL/GenBank/DDBJ whole genome shotgun (WGS) entry which is preliminary data.</text>
</comment>
<dbReference type="SUPFAM" id="SSF46689">
    <property type="entry name" value="Homeodomain-like"/>
    <property type="match status" value="2"/>
</dbReference>
<dbReference type="InterPro" id="IPR028082">
    <property type="entry name" value="Peripla_BP_I"/>
</dbReference>
<evidence type="ECO:0000256" key="3">
    <source>
        <dbReference type="ARBA" id="ARBA00023163"/>
    </source>
</evidence>
<keyword evidence="2" id="KW-0238">DNA-binding</keyword>
<dbReference type="InterPro" id="IPR009057">
    <property type="entry name" value="Homeodomain-like_sf"/>
</dbReference>
<dbReference type="SMART" id="SM00342">
    <property type="entry name" value="HTH_ARAC"/>
    <property type="match status" value="1"/>
</dbReference>
<accession>A0A918TYQ4</accession>
<dbReference type="CDD" id="cd01543">
    <property type="entry name" value="PBP1_XylR"/>
    <property type="match status" value="1"/>
</dbReference>
<reference evidence="5" key="2">
    <citation type="submission" date="2020-09" db="EMBL/GenBank/DDBJ databases">
        <authorList>
            <person name="Sun Q."/>
            <person name="Kim S."/>
        </authorList>
    </citation>
    <scope>NUCLEOTIDE SEQUENCE</scope>
    <source>
        <strain evidence="5">KCTC 12988</strain>
    </source>
</reference>
<evidence type="ECO:0000313" key="5">
    <source>
        <dbReference type="EMBL" id="GHC66861.1"/>
    </source>
</evidence>
<dbReference type="Pfam" id="PF13377">
    <property type="entry name" value="Peripla_BP_3"/>
    <property type="match status" value="1"/>
</dbReference>
<dbReference type="PROSITE" id="PS01124">
    <property type="entry name" value="HTH_ARAC_FAMILY_2"/>
    <property type="match status" value="1"/>
</dbReference>
<protein>
    <submittedName>
        <fullName evidence="5">XylR family transcriptional regulator</fullName>
    </submittedName>
</protein>
<dbReference type="PANTHER" id="PTHR30146:SF24">
    <property type="entry name" value="XYLOSE OPERON REGULATORY PROTEIN"/>
    <property type="match status" value="1"/>
</dbReference>
<sequence>MSSVPKIAVVYPASIPWMGQFLDGIRRFSGPLGGWRLYTTPPALASTGERTLAISSLVGWQGDGVIAVVSNEEEAREARLLKVPIVNISSWEKESFGFPRVGVDNFQAGRLAADHLLSRGLKNLAFIGWDGVYYSDLRRMGFIGRAHELGSEVSELLKHPNEFDEENWGQRLRVLSHWIHQLPKPCGVFAVHDYRAQLVIDACDVAGVRVPQDVAVIGMDNDVIICRHSMPTITSISRNSEEVGWQAAALLHRLMEGNADLAKDEEIRVPPECVVARESTDTHYHGDEVVRVSIRYIENRLRYPFNVEEVANHVGVSKRKLEMRFRDCVGKSPHQFITEARVARARELLNRPGGQSLQVISENCGFVSYSAFVSSFKRVTGVSPKEARNQKTTGEISEL</sequence>
<dbReference type="InterPro" id="IPR018062">
    <property type="entry name" value="HTH_AraC-typ_CS"/>
</dbReference>
<dbReference type="EMBL" id="BMXI01000022">
    <property type="protein sequence ID" value="GHC66861.1"/>
    <property type="molecule type" value="Genomic_DNA"/>
</dbReference>
<reference evidence="5" key="1">
    <citation type="journal article" date="2014" name="Int. J. Syst. Evol. Microbiol.">
        <title>Complete genome sequence of Corynebacterium casei LMG S-19264T (=DSM 44701T), isolated from a smear-ripened cheese.</title>
        <authorList>
            <consortium name="US DOE Joint Genome Institute (JGI-PGF)"/>
            <person name="Walter F."/>
            <person name="Albersmeier A."/>
            <person name="Kalinowski J."/>
            <person name="Ruckert C."/>
        </authorList>
    </citation>
    <scope>NUCLEOTIDE SEQUENCE</scope>
    <source>
        <strain evidence="5">KCTC 12988</strain>
    </source>
</reference>
<keyword evidence="6" id="KW-1185">Reference proteome</keyword>
<gene>
    <name evidence="5" type="primary">xylR</name>
    <name evidence="5" type="ORF">GCM10007100_38500</name>
</gene>
<feature type="domain" description="HTH araC/xylS-type" evidence="4">
    <location>
        <begin position="291"/>
        <end position="390"/>
    </location>
</feature>
<dbReference type="InterPro" id="IPR018060">
    <property type="entry name" value="HTH_AraC"/>
</dbReference>